<evidence type="ECO:0000256" key="1">
    <source>
        <dbReference type="ARBA" id="ARBA00007362"/>
    </source>
</evidence>
<feature type="transmembrane region" description="Helical" evidence="2">
    <location>
        <begin position="226"/>
        <end position="246"/>
    </location>
</feature>
<feature type="transmembrane region" description="Helical" evidence="2">
    <location>
        <begin position="145"/>
        <end position="164"/>
    </location>
</feature>
<dbReference type="RefSeq" id="WP_270159594.1">
    <property type="nucleotide sequence ID" value="NZ_JAPNNL010000263.1"/>
</dbReference>
<protein>
    <submittedName>
        <fullName evidence="4">DMT family transporter</fullName>
    </submittedName>
</protein>
<feature type="domain" description="EamA" evidence="3">
    <location>
        <begin position="12"/>
        <end position="161"/>
    </location>
</feature>
<evidence type="ECO:0000313" key="4">
    <source>
        <dbReference type="EMBL" id="MDA0638643.1"/>
    </source>
</evidence>
<reference evidence="4" key="1">
    <citation type="submission" date="2022-11" db="EMBL/GenBank/DDBJ databases">
        <title>Nonomuraea corallina sp. nov., a new species of the genus Nonomuraea isolated from sea side sediment in Thai sea.</title>
        <authorList>
            <person name="Ngamcharungchit C."/>
            <person name="Matsumoto A."/>
            <person name="Suriyachadkun C."/>
            <person name="Panbangred W."/>
            <person name="Inahashi Y."/>
            <person name="Intra B."/>
        </authorList>
    </citation>
    <scope>NUCLEOTIDE SEQUENCE</scope>
    <source>
        <strain evidence="4">MCN248</strain>
    </source>
</reference>
<feature type="transmembrane region" description="Helical" evidence="2">
    <location>
        <begin position="88"/>
        <end position="109"/>
    </location>
</feature>
<dbReference type="InterPro" id="IPR000620">
    <property type="entry name" value="EamA_dom"/>
</dbReference>
<dbReference type="Proteomes" id="UP001144036">
    <property type="component" value="Unassembled WGS sequence"/>
</dbReference>
<accession>A0ABT4SNS0</accession>
<keyword evidence="2" id="KW-0472">Membrane</keyword>
<organism evidence="4 5">
    <name type="scientific">Nonomuraea corallina</name>
    <dbReference type="NCBI Taxonomy" id="2989783"/>
    <lineage>
        <taxon>Bacteria</taxon>
        <taxon>Bacillati</taxon>
        <taxon>Actinomycetota</taxon>
        <taxon>Actinomycetes</taxon>
        <taxon>Streptosporangiales</taxon>
        <taxon>Streptosporangiaceae</taxon>
        <taxon>Nonomuraea</taxon>
    </lineage>
</organism>
<proteinExistence type="inferred from homology"/>
<dbReference type="PANTHER" id="PTHR22911:SF79">
    <property type="entry name" value="MOBA-LIKE NTP TRANSFERASE DOMAIN-CONTAINING PROTEIN"/>
    <property type="match status" value="1"/>
</dbReference>
<evidence type="ECO:0000259" key="3">
    <source>
        <dbReference type="Pfam" id="PF00892"/>
    </source>
</evidence>
<keyword evidence="2" id="KW-0812">Transmembrane</keyword>
<feature type="domain" description="EamA" evidence="3">
    <location>
        <begin position="196"/>
        <end position="325"/>
    </location>
</feature>
<comment type="similarity">
    <text evidence="1">Belongs to the EamA transporter family.</text>
</comment>
<evidence type="ECO:0000313" key="5">
    <source>
        <dbReference type="Proteomes" id="UP001144036"/>
    </source>
</evidence>
<dbReference type="InterPro" id="IPR037185">
    <property type="entry name" value="EmrE-like"/>
</dbReference>
<feature type="transmembrane region" description="Helical" evidence="2">
    <location>
        <begin position="315"/>
        <end position="332"/>
    </location>
</feature>
<dbReference type="EMBL" id="JAPNNL010000263">
    <property type="protein sequence ID" value="MDA0638643.1"/>
    <property type="molecule type" value="Genomic_DNA"/>
</dbReference>
<name>A0ABT4SNS0_9ACTN</name>
<sequence length="337" mass="33473">MTQLSIRRATGYVVTAAAAWGTGGAAGSLLFAAGGLDALDVTFWRFLLGAAFLLPLLGLPLLGSPLLGSPRFGQPRLGGARLRPDRHLRGHVLVVGAGMAVYQAAYFAAIARSGVAVATVITMGATPVFTALGGRLFLRERLGATGLAALLAALAGLALLVAGSPGEHPAPLGPDPAPAGTAGPEVAAAPGDPLAGAGYAMLSAFGYAGVTLLSRRRGTAAEPGSPLATAAAGFLVGAACVLPFALAGGVLPQLSWESAALLVFLGAVPTALAYGLFFRALGTLSATTVAIVSLGEAAFAALVGVALLGERPGPWGWAGCASLLLAGVVPAWRARRE</sequence>
<feature type="transmembrane region" description="Helical" evidence="2">
    <location>
        <begin position="46"/>
        <end position="67"/>
    </location>
</feature>
<keyword evidence="2" id="KW-1133">Transmembrane helix</keyword>
<dbReference type="Pfam" id="PF00892">
    <property type="entry name" value="EamA"/>
    <property type="match status" value="2"/>
</dbReference>
<comment type="caution">
    <text evidence="4">The sequence shown here is derived from an EMBL/GenBank/DDBJ whole genome shotgun (WGS) entry which is preliminary data.</text>
</comment>
<dbReference type="Gene3D" id="1.10.3730.20">
    <property type="match status" value="1"/>
</dbReference>
<gene>
    <name evidence="4" type="ORF">OUY22_34985</name>
</gene>
<keyword evidence="5" id="KW-1185">Reference proteome</keyword>
<feature type="transmembrane region" description="Helical" evidence="2">
    <location>
        <begin position="289"/>
        <end position="309"/>
    </location>
</feature>
<feature type="transmembrane region" description="Helical" evidence="2">
    <location>
        <begin position="258"/>
        <end position="277"/>
    </location>
</feature>
<feature type="transmembrane region" description="Helical" evidence="2">
    <location>
        <begin position="12"/>
        <end position="34"/>
    </location>
</feature>
<feature type="transmembrane region" description="Helical" evidence="2">
    <location>
        <begin position="194"/>
        <end position="214"/>
    </location>
</feature>
<dbReference type="PANTHER" id="PTHR22911">
    <property type="entry name" value="ACYL-MALONYL CONDENSING ENZYME-RELATED"/>
    <property type="match status" value="1"/>
</dbReference>
<evidence type="ECO:0000256" key="2">
    <source>
        <dbReference type="SAM" id="Phobius"/>
    </source>
</evidence>
<dbReference type="SUPFAM" id="SSF103481">
    <property type="entry name" value="Multidrug resistance efflux transporter EmrE"/>
    <property type="match status" value="2"/>
</dbReference>
<feature type="transmembrane region" description="Helical" evidence="2">
    <location>
        <begin position="115"/>
        <end position="138"/>
    </location>
</feature>